<evidence type="ECO:0000313" key="1">
    <source>
        <dbReference type="EMBL" id="DAE31691.1"/>
    </source>
</evidence>
<organism evidence="1">
    <name type="scientific">virus sp. ctBM815</name>
    <dbReference type="NCBI Taxonomy" id="2825806"/>
    <lineage>
        <taxon>Viruses</taxon>
    </lineage>
</organism>
<accession>A0A8S5RKI3</accession>
<proteinExistence type="predicted"/>
<sequence length="37" mass="4364">MVRVQSPLYSIQVLVIHFLVHGGISVRENRYTIFIDY</sequence>
<name>A0A8S5RKI3_9VIRU</name>
<protein>
    <submittedName>
        <fullName evidence="1">Uncharacterized protein</fullName>
    </submittedName>
</protein>
<dbReference type="EMBL" id="BK059109">
    <property type="protein sequence ID" value="DAE31691.1"/>
    <property type="molecule type" value="Genomic_DNA"/>
</dbReference>
<reference evidence="1" key="1">
    <citation type="journal article" date="2021" name="Proc. Natl. Acad. Sci. U.S.A.">
        <title>A Catalog of Tens of Thousands of Viruses from Human Metagenomes Reveals Hidden Associations with Chronic Diseases.</title>
        <authorList>
            <person name="Tisza M.J."/>
            <person name="Buck C.B."/>
        </authorList>
    </citation>
    <scope>NUCLEOTIDE SEQUENCE</scope>
    <source>
        <strain evidence="1">CtBM815</strain>
    </source>
</reference>